<proteinExistence type="predicted"/>
<dbReference type="OrthoDB" id="1524706at2"/>
<name>A0A316DGS5_9FLAO</name>
<organism evidence="2 3">
    <name type="scientific">Xanthomarina spongicola</name>
    <dbReference type="NCBI Taxonomy" id="570520"/>
    <lineage>
        <taxon>Bacteria</taxon>
        <taxon>Pseudomonadati</taxon>
        <taxon>Bacteroidota</taxon>
        <taxon>Flavobacteriia</taxon>
        <taxon>Flavobacteriales</taxon>
        <taxon>Flavobacteriaceae</taxon>
        <taxon>Xanthomarina</taxon>
    </lineage>
</organism>
<keyword evidence="3" id="KW-1185">Reference proteome</keyword>
<evidence type="ECO:0000313" key="3">
    <source>
        <dbReference type="Proteomes" id="UP000245430"/>
    </source>
</evidence>
<keyword evidence="1" id="KW-0812">Transmembrane</keyword>
<keyword evidence="1" id="KW-0472">Membrane</keyword>
<reference evidence="2 3" key="1">
    <citation type="submission" date="2018-05" db="EMBL/GenBank/DDBJ databases">
        <title>Genomic Encyclopedia of Archaeal and Bacterial Type Strains, Phase II (KMG-II): from individual species to whole genera.</title>
        <authorList>
            <person name="Goeker M."/>
        </authorList>
    </citation>
    <scope>NUCLEOTIDE SEQUENCE [LARGE SCALE GENOMIC DNA]</scope>
    <source>
        <strain evidence="2 3">DSM 22637</strain>
    </source>
</reference>
<dbReference type="RefSeq" id="WP_109683308.1">
    <property type="nucleotide sequence ID" value="NZ_QGGP01000009.1"/>
</dbReference>
<dbReference type="EMBL" id="QGGP01000009">
    <property type="protein sequence ID" value="PWK17391.1"/>
    <property type="molecule type" value="Genomic_DNA"/>
</dbReference>
<evidence type="ECO:0000313" key="2">
    <source>
        <dbReference type="EMBL" id="PWK17391.1"/>
    </source>
</evidence>
<gene>
    <name evidence="2" type="ORF">LX78_02724</name>
</gene>
<sequence>MESHSTIIGIIISLIVLIPLILIQTSQKSKKKKSIKSFIDEAQKNNLKINEPDFWGTYYAIALDETTNKLIYTKIIDEEHNITIIDLSQVDTCDIVKTTRTFKNKTTSKIETDKIDLVVTFKTKIKNVLEFYNVDVNFEMSNEIALLEKWDAKIKNRLVRKAQAA</sequence>
<dbReference type="Proteomes" id="UP000245430">
    <property type="component" value="Unassembled WGS sequence"/>
</dbReference>
<feature type="transmembrane region" description="Helical" evidence="1">
    <location>
        <begin position="6"/>
        <end position="23"/>
    </location>
</feature>
<keyword evidence="1" id="KW-1133">Transmembrane helix</keyword>
<protein>
    <submittedName>
        <fullName evidence="2">Uncharacterized protein</fullName>
    </submittedName>
</protein>
<comment type="caution">
    <text evidence="2">The sequence shown here is derived from an EMBL/GenBank/DDBJ whole genome shotgun (WGS) entry which is preliminary data.</text>
</comment>
<dbReference type="AlphaFoldDB" id="A0A316DGS5"/>
<accession>A0A316DGS5</accession>
<evidence type="ECO:0000256" key="1">
    <source>
        <dbReference type="SAM" id="Phobius"/>
    </source>
</evidence>